<keyword evidence="3" id="KW-1185">Reference proteome</keyword>
<comment type="caution">
    <text evidence="2">The sequence shown here is derived from an EMBL/GenBank/DDBJ whole genome shotgun (WGS) entry which is preliminary data.</text>
</comment>
<dbReference type="EMBL" id="BGPR01008707">
    <property type="protein sequence ID" value="GBN35517.1"/>
    <property type="molecule type" value="Genomic_DNA"/>
</dbReference>
<name>A0A4Y2NBK0_ARAVE</name>
<sequence length="129" mass="14900">MIRGESFRVTIKRSSYNSARNQNLHISIPSGMSECKDLFKRIRYLFKTERRLRVGLYSSSTLLSRHVGEKLKDLLGFSTNSLNHGDYKSKNIFWVRAASKFMCIAILSPPLSWVILGIYSERIHSSQRT</sequence>
<evidence type="ECO:0000313" key="3">
    <source>
        <dbReference type="Proteomes" id="UP000499080"/>
    </source>
</evidence>
<feature type="transmembrane region" description="Helical" evidence="1">
    <location>
        <begin position="97"/>
        <end position="119"/>
    </location>
</feature>
<keyword evidence="1" id="KW-0812">Transmembrane</keyword>
<reference evidence="2 3" key="1">
    <citation type="journal article" date="2019" name="Sci. Rep.">
        <title>Orb-weaving spider Araneus ventricosus genome elucidates the spidroin gene catalogue.</title>
        <authorList>
            <person name="Kono N."/>
            <person name="Nakamura H."/>
            <person name="Ohtoshi R."/>
            <person name="Moran D.A.P."/>
            <person name="Shinohara A."/>
            <person name="Yoshida Y."/>
            <person name="Fujiwara M."/>
            <person name="Mori M."/>
            <person name="Tomita M."/>
            <person name="Arakawa K."/>
        </authorList>
    </citation>
    <scope>NUCLEOTIDE SEQUENCE [LARGE SCALE GENOMIC DNA]</scope>
</reference>
<dbReference type="Proteomes" id="UP000499080">
    <property type="component" value="Unassembled WGS sequence"/>
</dbReference>
<keyword evidence="1" id="KW-0472">Membrane</keyword>
<protein>
    <submittedName>
        <fullName evidence="2">Uncharacterized protein</fullName>
    </submittedName>
</protein>
<organism evidence="2 3">
    <name type="scientific">Araneus ventricosus</name>
    <name type="common">Orbweaver spider</name>
    <name type="synonym">Epeira ventricosa</name>
    <dbReference type="NCBI Taxonomy" id="182803"/>
    <lineage>
        <taxon>Eukaryota</taxon>
        <taxon>Metazoa</taxon>
        <taxon>Ecdysozoa</taxon>
        <taxon>Arthropoda</taxon>
        <taxon>Chelicerata</taxon>
        <taxon>Arachnida</taxon>
        <taxon>Araneae</taxon>
        <taxon>Araneomorphae</taxon>
        <taxon>Entelegynae</taxon>
        <taxon>Araneoidea</taxon>
        <taxon>Araneidae</taxon>
        <taxon>Araneus</taxon>
    </lineage>
</organism>
<gene>
    <name evidence="2" type="ORF">AVEN_111470_1</name>
</gene>
<accession>A0A4Y2NBK0</accession>
<keyword evidence="1" id="KW-1133">Transmembrane helix</keyword>
<evidence type="ECO:0000313" key="2">
    <source>
        <dbReference type="EMBL" id="GBN35517.1"/>
    </source>
</evidence>
<dbReference type="AlphaFoldDB" id="A0A4Y2NBK0"/>
<proteinExistence type="predicted"/>
<evidence type="ECO:0000256" key="1">
    <source>
        <dbReference type="SAM" id="Phobius"/>
    </source>
</evidence>